<sequence>MKCKQESNSRMRAVVGFVAISVLGLGGVAIGDFGTQSAMASDNKIVSGHACMSLNRYSQTDRSNPEFIENTGNLQTYMCPVVRDDPNGNLDFVRVRTYDNNSHHGDPVMCTVWAVSVDGTSSNASSVQTTTGGLETLEFALNGFIEFDYGHYVIECSMGTGDQIVSYRTNED</sequence>
<evidence type="ECO:0000313" key="2">
    <source>
        <dbReference type="Proteomes" id="UP000237968"/>
    </source>
</evidence>
<comment type="caution">
    <text evidence="1">The sequence shown here is derived from an EMBL/GenBank/DDBJ whole genome shotgun (WGS) entry which is preliminary data.</text>
</comment>
<evidence type="ECO:0000313" key="1">
    <source>
        <dbReference type="EMBL" id="PRP92822.1"/>
    </source>
</evidence>
<dbReference type="AlphaFoldDB" id="A0A2S9XIZ5"/>
<keyword evidence="2" id="KW-1185">Reference proteome</keyword>
<dbReference type="OrthoDB" id="9834089at2"/>
<accession>A0A2S9XIZ5</accession>
<organism evidence="1 2">
    <name type="scientific">Enhygromyxa salina</name>
    <dbReference type="NCBI Taxonomy" id="215803"/>
    <lineage>
        <taxon>Bacteria</taxon>
        <taxon>Pseudomonadati</taxon>
        <taxon>Myxococcota</taxon>
        <taxon>Polyangia</taxon>
        <taxon>Nannocystales</taxon>
        <taxon>Nannocystaceae</taxon>
        <taxon>Enhygromyxa</taxon>
    </lineage>
</organism>
<proteinExistence type="predicted"/>
<dbReference type="Proteomes" id="UP000237968">
    <property type="component" value="Unassembled WGS sequence"/>
</dbReference>
<dbReference type="EMBL" id="PVNK01000204">
    <property type="protein sequence ID" value="PRP92822.1"/>
    <property type="molecule type" value="Genomic_DNA"/>
</dbReference>
<protein>
    <submittedName>
        <fullName evidence="1">Uncharacterized protein</fullName>
    </submittedName>
</protein>
<name>A0A2S9XIZ5_9BACT</name>
<gene>
    <name evidence="1" type="ORF">ENSA5_47350</name>
</gene>
<reference evidence="1 2" key="1">
    <citation type="submission" date="2018-03" db="EMBL/GenBank/DDBJ databases">
        <title>Draft Genome Sequences of the Obligatory Marine Myxobacteria Enhygromyxa salina SWB005.</title>
        <authorList>
            <person name="Poehlein A."/>
            <person name="Moghaddam J.A."/>
            <person name="Harms H."/>
            <person name="Alanjari M."/>
            <person name="Koenig G.M."/>
            <person name="Daniel R."/>
            <person name="Schaeberle T.F."/>
        </authorList>
    </citation>
    <scope>NUCLEOTIDE SEQUENCE [LARGE SCALE GENOMIC DNA]</scope>
    <source>
        <strain evidence="1 2">SWB005</strain>
    </source>
</reference>